<dbReference type="RefSeq" id="WP_326124158.1">
    <property type="nucleotide sequence ID" value="NZ_JARSFG010000019.1"/>
</dbReference>
<dbReference type="AlphaFoldDB" id="A0AAW9NWH2"/>
<evidence type="ECO:0000313" key="2">
    <source>
        <dbReference type="Proteomes" id="UP001344888"/>
    </source>
</evidence>
<comment type="caution">
    <text evidence="1">The sequence shown here is derived from an EMBL/GenBank/DDBJ whole genome shotgun (WGS) entry which is preliminary data.</text>
</comment>
<accession>A0AAW9NWH2</accession>
<proteinExistence type="predicted"/>
<protein>
    <submittedName>
        <fullName evidence="1">Uncharacterized protein</fullName>
    </submittedName>
</protein>
<evidence type="ECO:0000313" key="1">
    <source>
        <dbReference type="EMBL" id="MEC1179671.1"/>
    </source>
</evidence>
<name>A0AAW9NWH2_9BACL</name>
<dbReference type="EMBL" id="JARSFG010000019">
    <property type="protein sequence ID" value="MEC1179671.1"/>
    <property type="molecule type" value="Genomic_DNA"/>
</dbReference>
<reference evidence="1 2" key="1">
    <citation type="submission" date="2023-03" db="EMBL/GenBank/DDBJ databases">
        <title>Bacillus Genome Sequencing.</title>
        <authorList>
            <person name="Dunlap C."/>
        </authorList>
    </citation>
    <scope>NUCLEOTIDE SEQUENCE [LARGE SCALE GENOMIC DNA]</scope>
    <source>
        <strain evidence="1 2">B-59205</strain>
    </source>
</reference>
<organism evidence="1 2">
    <name type="scientific">Metasolibacillus meyeri</name>
    <dbReference type="NCBI Taxonomy" id="1071052"/>
    <lineage>
        <taxon>Bacteria</taxon>
        <taxon>Bacillati</taxon>
        <taxon>Bacillota</taxon>
        <taxon>Bacilli</taxon>
        <taxon>Bacillales</taxon>
        <taxon>Caryophanaceae</taxon>
        <taxon>Metasolibacillus</taxon>
    </lineage>
</organism>
<keyword evidence="2" id="KW-1185">Reference proteome</keyword>
<gene>
    <name evidence="1" type="ORF">P9B03_14315</name>
</gene>
<dbReference type="Proteomes" id="UP001344888">
    <property type="component" value="Unassembled WGS sequence"/>
</dbReference>
<sequence>MKPYRTNRSRAYYRHHRRRAIRRKMNIAKARQWQWNPPIALGKWSKGKIYCSCWMCAVKTKKDGYPHSQFKRLCALQCQLNEYIENN</sequence>